<dbReference type="STRING" id="391616.OA238_c13450"/>
<feature type="transmembrane region" description="Helical" evidence="4">
    <location>
        <begin position="282"/>
        <end position="300"/>
    </location>
</feature>
<accession>M9RP04</accession>
<sequence length="423" mass="45886">MHERRIPEWLRHAPAPSVRGFAVLAGAEAIARGILISVFPLAMYRALQDASVVSEVYFFVGVASLLIGLSIPYLIRFVPRLWIYLVGTMMFVAGALTTILEGAGATIVGLSLTTFATVTTFVCLNAYVLDYVSKTNLGKYETSRLFYSALGWTVGPALGVFLYDWWQPAPFLIAAVAAFAMLVIFLVMRLGNGRLIVRRHTAPSNPFAYLPRFFQQPRLITGWIFAVIRSCGWWVYVIYLPIYAVQNGLSEQLGGMALSISNGALFLTPLMFRFMQRHSVRTAVRTGFLMSGLVFALAGMPHGFPLFAVACLMSGSFFLILLDVCGGLPFLLAVKPSERTEMSAIYSSFRDVSGIVTPAAAWLVLLAAPISGVFVAGGVALISTWALANKLHPRIGQARIAIESPTVIANESGSQIITPGAAT</sequence>
<feature type="transmembrane region" description="Helical" evidence="4">
    <location>
        <begin position="82"/>
        <end position="100"/>
    </location>
</feature>
<dbReference type="AlphaFoldDB" id="M9RP04"/>
<feature type="transmembrane region" description="Helical" evidence="4">
    <location>
        <begin position="306"/>
        <end position="334"/>
    </location>
</feature>
<gene>
    <name evidence="5" type="ORF">OA238_c13450</name>
</gene>
<dbReference type="eggNOG" id="ENOG502Z82B">
    <property type="taxonomic scope" value="Bacteria"/>
</dbReference>
<dbReference type="InterPro" id="IPR011701">
    <property type="entry name" value="MFS"/>
</dbReference>
<dbReference type="Proteomes" id="UP000004688">
    <property type="component" value="Chromosome"/>
</dbReference>
<reference evidence="5 6" key="1">
    <citation type="journal article" date="2013" name="PLoS ONE">
        <title>Poles Apart: Arctic and Antarctic Octadecabacter strains Share High Genome Plasticity and a New Type of Xanthorhodopsin.</title>
        <authorList>
            <person name="Vollmers J."/>
            <person name="Voget S."/>
            <person name="Dietrich S."/>
            <person name="Gollnow K."/>
            <person name="Smits M."/>
            <person name="Meyer K."/>
            <person name="Brinkhoff T."/>
            <person name="Simon M."/>
            <person name="Daniel R."/>
        </authorList>
    </citation>
    <scope>NUCLEOTIDE SEQUENCE [LARGE SCALE GENOMIC DNA]</scope>
    <source>
        <strain evidence="5 6">238</strain>
    </source>
</reference>
<dbReference type="SUPFAM" id="SSF103473">
    <property type="entry name" value="MFS general substrate transporter"/>
    <property type="match status" value="1"/>
</dbReference>
<evidence type="ECO:0000313" key="5">
    <source>
        <dbReference type="EMBL" id="AGI71505.1"/>
    </source>
</evidence>
<dbReference type="GO" id="GO:0022857">
    <property type="term" value="F:transmembrane transporter activity"/>
    <property type="evidence" value="ECO:0007669"/>
    <property type="project" value="InterPro"/>
</dbReference>
<evidence type="ECO:0000313" key="6">
    <source>
        <dbReference type="Proteomes" id="UP000004688"/>
    </source>
</evidence>
<feature type="transmembrane region" description="Helical" evidence="4">
    <location>
        <begin position="220"/>
        <end position="244"/>
    </location>
</feature>
<feature type="transmembrane region" description="Helical" evidence="4">
    <location>
        <begin position="169"/>
        <end position="190"/>
    </location>
</feature>
<feature type="transmembrane region" description="Helical" evidence="4">
    <location>
        <begin position="106"/>
        <end position="133"/>
    </location>
</feature>
<feature type="transmembrane region" description="Helical" evidence="4">
    <location>
        <begin position="56"/>
        <end position="75"/>
    </location>
</feature>
<feature type="transmembrane region" description="Helical" evidence="4">
    <location>
        <begin position="145"/>
        <end position="163"/>
    </location>
</feature>
<keyword evidence="3 4" id="KW-0472">Membrane</keyword>
<dbReference type="EMBL" id="CP003742">
    <property type="protein sequence ID" value="AGI71505.1"/>
    <property type="molecule type" value="Genomic_DNA"/>
</dbReference>
<evidence type="ECO:0000256" key="4">
    <source>
        <dbReference type="SAM" id="Phobius"/>
    </source>
</evidence>
<dbReference type="Pfam" id="PF07690">
    <property type="entry name" value="MFS_1"/>
    <property type="match status" value="1"/>
</dbReference>
<keyword evidence="1 4" id="KW-0812">Transmembrane</keyword>
<dbReference type="RefSeq" id="WP_015494705.1">
    <property type="nucleotide sequence ID" value="NC_020908.1"/>
</dbReference>
<proteinExistence type="predicted"/>
<dbReference type="HOGENOM" id="CLU_670632_0_0_5"/>
<feature type="transmembrane region" description="Helical" evidence="4">
    <location>
        <begin position="355"/>
        <end position="388"/>
    </location>
</feature>
<name>M9RP04_9RHOB</name>
<dbReference type="OrthoDB" id="9808182at2"/>
<organism evidence="5 6">
    <name type="scientific">Octadecabacter arcticus 238</name>
    <dbReference type="NCBI Taxonomy" id="391616"/>
    <lineage>
        <taxon>Bacteria</taxon>
        <taxon>Pseudomonadati</taxon>
        <taxon>Pseudomonadota</taxon>
        <taxon>Alphaproteobacteria</taxon>
        <taxon>Rhodobacterales</taxon>
        <taxon>Roseobacteraceae</taxon>
        <taxon>Octadecabacter</taxon>
    </lineage>
</organism>
<evidence type="ECO:0000256" key="1">
    <source>
        <dbReference type="ARBA" id="ARBA00022692"/>
    </source>
</evidence>
<dbReference type="InterPro" id="IPR036259">
    <property type="entry name" value="MFS_trans_sf"/>
</dbReference>
<dbReference type="Gene3D" id="1.20.1250.20">
    <property type="entry name" value="MFS general substrate transporter like domains"/>
    <property type="match status" value="2"/>
</dbReference>
<keyword evidence="6" id="KW-1185">Reference proteome</keyword>
<feature type="transmembrane region" description="Helical" evidence="4">
    <location>
        <begin position="256"/>
        <end position="275"/>
    </location>
</feature>
<protein>
    <submittedName>
        <fullName evidence="5">Major facilitator family transporter</fullName>
    </submittedName>
</protein>
<dbReference type="KEGG" id="oar:OA238_c13450"/>
<keyword evidence="2 4" id="KW-1133">Transmembrane helix</keyword>
<feature type="transmembrane region" description="Helical" evidence="4">
    <location>
        <begin position="21"/>
        <end position="44"/>
    </location>
</feature>
<evidence type="ECO:0000256" key="2">
    <source>
        <dbReference type="ARBA" id="ARBA00022989"/>
    </source>
</evidence>
<evidence type="ECO:0000256" key="3">
    <source>
        <dbReference type="ARBA" id="ARBA00023136"/>
    </source>
</evidence>